<gene>
    <name evidence="2" type="ORF">BN2614_LOCUS1</name>
</gene>
<reference evidence="2 3" key="1">
    <citation type="submission" date="2018-10" db="EMBL/GenBank/DDBJ databases">
        <authorList>
            <person name="Ekblom R."/>
            <person name="Jareborg N."/>
        </authorList>
    </citation>
    <scope>NUCLEOTIDE SEQUENCE [LARGE SCALE GENOMIC DNA]</scope>
    <source>
        <tissue evidence="2">Muscle</tissue>
    </source>
</reference>
<keyword evidence="3" id="KW-1185">Reference proteome</keyword>
<dbReference type="AlphaFoldDB" id="A0A9X9LXU1"/>
<feature type="compositionally biased region" description="Basic and acidic residues" evidence="1">
    <location>
        <begin position="8"/>
        <end position="25"/>
    </location>
</feature>
<organism evidence="2 3">
    <name type="scientific">Gulo gulo</name>
    <name type="common">Wolverine</name>
    <name type="synonym">Gluton</name>
    <dbReference type="NCBI Taxonomy" id="48420"/>
    <lineage>
        <taxon>Eukaryota</taxon>
        <taxon>Metazoa</taxon>
        <taxon>Chordata</taxon>
        <taxon>Craniata</taxon>
        <taxon>Vertebrata</taxon>
        <taxon>Euteleostomi</taxon>
        <taxon>Mammalia</taxon>
        <taxon>Eutheria</taxon>
        <taxon>Laurasiatheria</taxon>
        <taxon>Carnivora</taxon>
        <taxon>Caniformia</taxon>
        <taxon>Musteloidea</taxon>
        <taxon>Mustelidae</taxon>
        <taxon>Guloninae</taxon>
        <taxon>Gulo</taxon>
    </lineage>
</organism>
<protein>
    <submittedName>
        <fullName evidence="2">Uncharacterized protein</fullName>
    </submittedName>
</protein>
<feature type="region of interest" description="Disordered" evidence="1">
    <location>
        <begin position="1"/>
        <end position="32"/>
    </location>
</feature>
<evidence type="ECO:0000256" key="1">
    <source>
        <dbReference type="SAM" id="MobiDB-lite"/>
    </source>
</evidence>
<sequence>MKVSTSSERLEGRKHKEESKTRDKNNLLACGESNANRNSQTYVCGGVLL</sequence>
<evidence type="ECO:0000313" key="2">
    <source>
        <dbReference type="EMBL" id="VCW99003.1"/>
    </source>
</evidence>
<name>A0A9X9LXU1_GULGU</name>
<proteinExistence type="predicted"/>
<evidence type="ECO:0000313" key="3">
    <source>
        <dbReference type="Proteomes" id="UP000269945"/>
    </source>
</evidence>
<comment type="caution">
    <text evidence="2">The sequence shown here is derived from an EMBL/GenBank/DDBJ whole genome shotgun (WGS) entry which is preliminary data.</text>
</comment>
<dbReference type="EMBL" id="CYRY02027169">
    <property type="protein sequence ID" value="VCW99003.1"/>
    <property type="molecule type" value="Genomic_DNA"/>
</dbReference>
<accession>A0A9X9LXU1</accession>
<dbReference type="Proteomes" id="UP000269945">
    <property type="component" value="Unassembled WGS sequence"/>
</dbReference>